<organism evidence="1 2">
    <name type="scientific">Araneus ventricosus</name>
    <name type="common">Orbweaver spider</name>
    <name type="synonym">Epeira ventricosa</name>
    <dbReference type="NCBI Taxonomy" id="182803"/>
    <lineage>
        <taxon>Eukaryota</taxon>
        <taxon>Metazoa</taxon>
        <taxon>Ecdysozoa</taxon>
        <taxon>Arthropoda</taxon>
        <taxon>Chelicerata</taxon>
        <taxon>Arachnida</taxon>
        <taxon>Araneae</taxon>
        <taxon>Araneomorphae</taxon>
        <taxon>Entelegynae</taxon>
        <taxon>Araneoidea</taxon>
        <taxon>Araneidae</taxon>
        <taxon>Araneus</taxon>
    </lineage>
</organism>
<sequence>MYCEVLSSVVSLLFSVRAKMTLNRSLCLLLVLATLALTFTPLTCGHKKHHISNYDIMVSGLVAKMLQQNNGGGGGHPHFYPIYIPMPMHG</sequence>
<proteinExistence type="predicted"/>
<evidence type="ECO:0000313" key="1">
    <source>
        <dbReference type="EMBL" id="GBN24021.1"/>
    </source>
</evidence>
<evidence type="ECO:0000313" key="2">
    <source>
        <dbReference type="Proteomes" id="UP000499080"/>
    </source>
</evidence>
<keyword evidence="2" id="KW-1185">Reference proteome</keyword>
<accession>A0A4Y2MA91</accession>
<dbReference type="AlphaFoldDB" id="A0A4Y2MA91"/>
<gene>
    <name evidence="1" type="ORF">AVEN_14276_1</name>
</gene>
<dbReference type="Proteomes" id="UP000499080">
    <property type="component" value="Unassembled WGS sequence"/>
</dbReference>
<comment type="caution">
    <text evidence="1">The sequence shown here is derived from an EMBL/GenBank/DDBJ whole genome shotgun (WGS) entry which is preliminary data.</text>
</comment>
<dbReference type="EMBL" id="BGPR01007069">
    <property type="protein sequence ID" value="GBN24021.1"/>
    <property type="molecule type" value="Genomic_DNA"/>
</dbReference>
<reference evidence="1 2" key="1">
    <citation type="journal article" date="2019" name="Sci. Rep.">
        <title>Orb-weaving spider Araneus ventricosus genome elucidates the spidroin gene catalogue.</title>
        <authorList>
            <person name="Kono N."/>
            <person name="Nakamura H."/>
            <person name="Ohtoshi R."/>
            <person name="Moran D.A.P."/>
            <person name="Shinohara A."/>
            <person name="Yoshida Y."/>
            <person name="Fujiwara M."/>
            <person name="Mori M."/>
            <person name="Tomita M."/>
            <person name="Arakawa K."/>
        </authorList>
    </citation>
    <scope>NUCLEOTIDE SEQUENCE [LARGE SCALE GENOMIC DNA]</scope>
</reference>
<protein>
    <submittedName>
        <fullName evidence="1">Uncharacterized protein</fullName>
    </submittedName>
</protein>
<name>A0A4Y2MA91_ARAVE</name>